<keyword evidence="2" id="KW-1133">Transmembrane helix</keyword>
<feature type="compositionally biased region" description="Basic and acidic residues" evidence="1">
    <location>
        <begin position="29"/>
        <end position="43"/>
    </location>
</feature>
<feature type="transmembrane region" description="Helical" evidence="2">
    <location>
        <begin position="376"/>
        <end position="395"/>
    </location>
</feature>
<proteinExistence type="predicted"/>
<feature type="transmembrane region" description="Helical" evidence="2">
    <location>
        <begin position="196"/>
        <end position="216"/>
    </location>
</feature>
<feature type="transmembrane region" description="Helical" evidence="2">
    <location>
        <begin position="168"/>
        <end position="187"/>
    </location>
</feature>
<feature type="transmembrane region" description="Helical" evidence="2">
    <location>
        <begin position="407"/>
        <end position="424"/>
    </location>
</feature>
<evidence type="ECO:0000313" key="3">
    <source>
        <dbReference type="EMBL" id="RKF27972.1"/>
    </source>
</evidence>
<sequence>MARPAVDRVGRRPGRESHPDRPAPLTGPHWRECRRDTSPRCENRPVTSNDDASERGHPAPPGTQKVAESTSSTTSELFFDLVFVFAFVQVTTLVTNEFTVHGIVNGLLVLAILWWAWSISVWVANRVRADFGLTRAAVLAVTAVLFLLAISTRDAFEDEPGGVKGPLVFATCYVAVRVFMLALRWYALPEMTVQDLVVLTLPLLGGGSLLFGAALVPHRVFDIEWQANLAQTAFWGAAVIVDFGLGMALPARRRVLSARHWAERHGLIVLVALGESIIAIGLSSLDVPISWWLLWASALGLVVAAALEWLYFDVVALAGEQSLRRCPPVRRVDLARDGYTYLHLPMIAGIILYAVGLKEVITDAHGGTRAWTVDGLELYTLYGGVVLFLLTHIAFQLRITEILRTIIWPRLAAVVILVALIPFTDGGHALAALGQLAVCCVGLVVVEVIVANGQREQLREAILMHRATEESGMGTGWSHPADM</sequence>
<feature type="transmembrane region" description="Helical" evidence="2">
    <location>
        <begin position="291"/>
        <end position="318"/>
    </location>
</feature>
<name>A0A420F4W9_9ACTN</name>
<dbReference type="InterPro" id="IPR010640">
    <property type="entry name" value="Low_temperature_requirement_A"/>
</dbReference>
<evidence type="ECO:0000256" key="2">
    <source>
        <dbReference type="SAM" id="Phobius"/>
    </source>
</evidence>
<feature type="transmembrane region" description="Helical" evidence="2">
    <location>
        <begin position="77"/>
        <end position="96"/>
    </location>
</feature>
<feature type="transmembrane region" description="Helical" evidence="2">
    <location>
        <begin position="339"/>
        <end position="356"/>
    </location>
</feature>
<reference evidence="3 4" key="1">
    <citation type="journal article" date="2018" name="Int. J. Syst. Evol. Microbiol.">
        <title>Micromonospora globbae sp. nov., an endophytic actinomycete isolated from roots of Globba winitii C. H. Wright.</title>
        <authorList>
            <person name="Kuncharoen N."/>
            <person name="Pittayakhajonwut P."/>
            <person name="Tanasupawat S."/>
        </authorList>
    </citation>
    <scope>NUCLEOTIDE SEQUENCE [LARGE SCALE GENOMIC DNA]</scope>
    <source>
        <strain evidence="3 4">WPS1-2</strain>
    </source>
</reference>
<evidence type="ECO:0000313" key="4">
    <source>
        <dbReference type="Proteomes" id="UP000285744"/>
    </source>
</evidence>
<dbReference type="Proteomes" id="UP000285744">
    <property type="component" value="Unassembled WGS sequence"/>
</dbReference>
<accession>A0A420F4W9</accession>
<feature type="transmembrane region" description="Helical" evidence="2">
    <location>
        <begin position="136"/>
        <end position="156"/>
    </location>
</feature>
<dbReference type="EMBL" id="RAQQ01000004">
    <property type="protein sequence ID" value="RKF27972.1"/>
    <property type="molecule type" value="Genomic_DNA"/>
</dbReference>
<dbReference type="AlphaFoldDB" id="A0A420F4W9"/>
<dbReference type="PANTHER" id="PTHR36840">
    <property type="entry name" value="BLL5714 PROTEIN"/>
    <property type="match status" value="1"/>
</dbReference>
<dbReference type="Pfam" id="PF06772">
    <property type="entry name" value="LtrA"/>
    <property type="match status" value="1"/>
</dbReference>
<gene>
    <name evidence="3" type="ORF">D7I43_06365</name>
</gene>
<feature type="transmembrane region" description="Helical" evidence="2">
    <location>
        <begin position="228"/>
        <end position="245"/>
    </location>
</feature>
<feature type="compositionally biased region" description="Basic and acidic residues" evidence="1">
    <location>
        <begin position="1"/>
        <end position="21"/>
    </location>
</feature>
<feature type="region of interest" description="Disordered" evidence="1">
    <location>
        <begin position="1"/>
        <end position="68"/>
    </location>
</feature>
<keyword evidence="2" id="KW-0472">Membrane</keyword>
<protein>
    <submittedName>
        <fullName evidence="3">Low temperature requirement protein A</fullName>
    </submittedName>
</protein>
<keyword evidence="2" id="KW-0812">Transmembrane</keyword>
<feature type="transmembrane region" description="Helical" evidence="2">
    <location>
        <begin position="430"/>
        <end position="450"/>
    </location>
</feature>
<comment type="caution">
    <text evidence="3">The sequence shown here is derived from an EMBL/GenBank/DDBJ whole genome shotgun (WGS) entry which is preliminary data.</text>
</comment>
<evidence type="ECO:0000256" key="1">
    <source>
        <dbReference type="SAM" id="MobiDB-lite"/>
    </source>
</evidence>
<feature type="transmembrane region" description="Helical" evidence="2">
    <location>
        <begin position="102"/>
        <end position="124"/>
    </location>
</feature>
<organism evidence="3 4">
    <name type="scientific">Micromonospora globbae</name>
    <dbReference type="NCBI Taxonomy" id="1894969"/>
    <lineage>
        <taxon>Bacteria</taxon>
        <taxon>Bacillati</taxon>
        <taxon>Actinomycetota</taxon>
        <taxon>Actinomycetes</taxon>
        <taxon>Micromonosporales</taxon>
        <taxon>Micromonosporaceae</taxon>
        <taxon>Micromonospora</taxon>
    </lineage>
</organism>
<dbReference type="PANTHER" id="PTHR36840:SF1">
    <property type="entry name" value="BLL5714 PROTEIN"/>
    <property type="match status" value="1"/>
</dbReference>
<feature type="transmembrane region" description="Helical" evidence="2">
    <location>
        <begin position="266"/>
        <end position="285"/>
    </location>
</feature>